<dbReference type="Pfam" id="PF14559">
    <property type="entry name" value="TPR_19"/>
    <property type="match status" value="1"/>
</dbReference>
<keyword evidence="3" id="KW-1185">Reference proteome</keyword>
<proteinExistence type="predicted"/>
<evidence type="ECO:0000313" key="2">
    <source>
        <dbReference type="EMBL" id="RVT90584.1"/>
    </source>
</evidence>
<dbReference type="SUPFAM" id="SSF48452">
    <property type="entry name" value="TPR-like"/>
    <property type="match status" value="1"/>
</dbReference>
<dbReference type="GO" id="GO:0042802">
    <property type="term" value="F:identical protein binding"/>
    <property type="evidence" value="ECO:0007669"/>
    <property type="project" value="InterPro"/>
</dbReference>
<dbReference type="Pfam" id="PF13432">
    <property type="entry name" value="TPR_16"/>
    <property type="match status" value="2"/>
</dbReference>
<dbReference type="InterPro" id="IPR011717">
    <property type="entry name" value="TPR-4"/>
</dbReference>
<keyword evidence="1" id="KW-0802">TPR repeat</keyword>
<dbReference type="EMBL" id="SACL01000013">
    <property type="protein sequence ID" value="RVT90584.1"/>
    <property type="molecule type" value="Genomic_DNA"/>
</dbReference>
<reference evidence="2 3" key="1">
    <citation type="submission" date="2019-01" db="EMBL/GenBank/DDBJ databases">
        <authorList>
            <person name="Chen W.-M."/>
        </authorList>
    </citation>
    <scope>NUCLEOTIDE SEQUENCE [LARGE SCALE GENOMIC DNA]</scope>
    <source>
        <strain evidence="2 3">CCP-6</strain>
    </source>
</reference>
<dbReference type="Gene3D" id="1.25.40.10">
    <property type="entry name" value="Tetratricopeptide repeat domain"/>
    <property type="match status" value="1"/>
</dbReference>
<dbReference type="InterPro" id="IPR011990">
    <property type="entry name" value="TPR-like_helical_dom_sf"/>
</dbReference>
<dbReference type="InterPro" id="IPR019734">
    <property type="entry name" value="TPR_rpt"/>
</dbReference>
<evidence type="ECO:0000313" key="3">
    <source>
        <dbReference type="Proteomes" id="UP000282957"/>
    </source>
</evidence>
<dbReference type="SMART" id="SM00028">
    <property type="entry name" value="TPR"/>
    <property type="match status" value="7"/>
</dbReference>
<dbReference type="Proteomes" id="UP000282957">
    <property type="component" value="Unassembled WGS sequence"/>
</dbReference>
<evidence type="ECO:0000256" key="1">
    <source>
        <dbReference type="PROSITE-ProRule" id="PRU00339"/>
    </source>
</evidence>
<protein>
    <submittedName>
        <fullName evidence="2">Tetratricopeptide repeat protein</fullName>
    </submittedName>
</protein>
<accession>A0A437LZ49</accession>
<organism evidence="2 3">
    <name type="scientific">Rhodovarius crocodyli</name>
    <dbReference type="NCBI Taxonomy" id="1979269"/>
    <lineage>
        <taxon>Bacteria</taxon>
        <taxon>Pseudomonadati</taxon>
        <taxon>Pseudomonadota</taxon>
        <taxon>Alphaproteobacteria</taxon>
        <taxon>Acetobacterales</taxon>
        <taxon>Roseomonadaceae</taxon>
        <taxon>Rhodovarius</taxon>
    </lineage>
</organism>
<feature type="repeat" description="TPR" evidence="1">
    <location>
        <begin position="121"/>
        <end position="154"/>
    </location>
</feature>
<dbReference type="AlphaFoldDB" id="A0A437LZ49"/>
<dbReference type="PANTHER" id="PTHR12558">
    <property type="entry name" value="CELL DIVISION CYCLE 16,23,27"/>
    <property type="match status" value="1"/>
</dbReference>
<dbReference type="OrthoDB" id="7259535at2"/>
<dbReference type="PANTHER" id="PTHR12558:SF13">
    <property type="entry name" value="CELL DIVISION CYCLE PROTEIN 27 HOMOLOG"/>
    <property type="match status" value="1"/>
</dbReference>
<dbReference type="RefSeq" id="WP_127790026.1">
    <property type="nucleotide sequence ID" value="NZ_SACL01000013.1"/>
</dbReference>
<dbReference type="PROSITE" id="PS50005">
    <property type="entry name" value="TPR"/>
    <property type="match status" value="1"/>
</dbReference>
<gene>
    <name evidence="2" type="ORF">EOD42_23415</name>
</gene>
<comment type="caution">
    <text evidence="2">The sequence shown here is derived from an EMBL/GenBank/DDBJ whole genome shotgun (WGS) entry which is preliminary data.</text>
</comment>
<sequence>MGVDWIVENMTTAAANDPAKLQVNAGAEGDIVLSLPNPAGAGLVDIKVTQQVPVLMRLVSSVYLDGGYPEAALDWGRRMVASAPFEPGSYIHLSNVYTRLGRSADAEQVLAQGIDKLPRAAGILRQRSSLALRQGDLQQALTWAQRAVEMAPQEPVMQLSLANVQMQLGDFEAAQEIVNRVLGDQPTLPAALRVRSLISLRTAELEDALDAAVMAAKVAPEDVGMRVNLVNVHLQLGDADQARTVALEALNDHPTSAFLMRLLSIAYQRGADFEPALEWAGKALDAAPHEPVMYANLASIYLQFGDIDQAKAQLQAGISEHPGFVPLMRLLANAHQREGDIEGALSWALKAQDAAPADAGIRNLVAVLSKKAGKAA</sequence>
<dbReference type="Pfam" id="PF07721">
    <property type="entry name" value="TPR_4"/>
    <property type="match status" value="1"/>
</dbReference>
<name>A0A437LZ49_9PROT</name>